<accession>A0A183I8B8</accession>
<protein>
    <submittedName>
        <fullName evidence="1 3">Uncharacterized protein</fullName>
    </submittedName>
</protein>
<dbReference type="AlphaFoldDB" id="A0A183I8B8"/>
<proteinExistence type="predicted"/>
<dbReference type="Proteomes" id="UP000267606">
    <property type="component" value="Unassembled WGS sequence"/>
</dbReference>
<gene>
    <name evidence="1" type="ORF">OFLC_LOCUS15980</name>
</gene>
<keyword evidence="2" id="KW-1185">Reference proteome</keyword>
<name>A0A183I8B8_9BILA</name>
<sequence>MMDQSLCLMPYESSHPSRQKIVFVIMPSFYRE</sequence>
<reference evidence="1 2" key="2">
    <citation type="submission" date="2018-11" db="EMBL/GenBank/DDBJ databases">
        <authorList>
            <consortium name="Pathogen Informatics"/>
        </authorList>
    </citation>
    <scope>NUCLEOTIDE SEQUENCE [LARGE SCALE GENOMIC DNA]</scope>
</reference>
<organism evidence="3">
    <name type="scientific">Onchocerca flexuosa</name>
    <dbReference type="NCBI Taxonomy" id="387005"/>
    <lineage>
        <taxon>Eukaryota</taxon>
        <taxon>Metazoa</taxon>
        <taxon>Ecdysozoa</taxon>
        <taxon>Nematoda</taxon>
        <taxon>Chromadorea</taxon>
        <taxon>Rhabditida</taxon>
        <taxon>Spirurina</taxon>
        <taxon>Spiruromorpha</taxon>
        <taxon>Filarioidea</taxon>
        <taxon>Onchocercidae</taxon>
        <taxon>Onchocerca</taxon>
    </lineage>
</organism>
<dbReference type="EMBL" id="UZAJ01043448">
    <property type="protein sequence ID" value="VDP25557.1"/>
    <property type="molecule type" value="Genomic_DNA"/>
</dbReference>
<dbReference type="WBParaSite" id="OFLC_0001599301-mRNA-1">
    <property type="protein sequence ID" value="OFLC_0001599301-mRNA-1"/>
    <property type="gene ID" value="OFLC_0001599301"/>
</dbReference>
<evidence type="ECO:0000313" key="1">
    <source>
        <dbReference type="EMBL" id="VDP25557.1"/>
    </source>
</evidence>
<reference evidence="3" key="1">
    <citation type="submission" date="2016-06" db="UniProtKB">
        <authorList>
            <consortium name="WormBaseParasite"/>
        </authorList>
    </citation>
    <scope>IDENTIFICATION</scope>
</reference>
<evidence type="ECO:0000313" key="3">
    <source>
        <dbReference type="WBParaSite" id="OFLC_0001599301-mRNA-1"/>
    </source>
</evidence>
<evidence type="ECO:0000313" key="2">
    <source>
        <dbReference type="Proteomes" id="UP000267606"/>
    </source>
</evidence>